<proteinExistence type="predicted"/>
<name>A0AAD2CWL6_EUPCR</name>
<dbReference type="InterPro" id="IPR032675">
    <property type="entry name" value="LRR_dom_sf"/>
</dbReference>
<gene>
    <name evidence="2" type="ORF">ECRASSUSDP1_LOCUS14061</name>
</gene>
<dbReference type="AlphaFoldDB" id="A0AAD2CWL6"/>
<evidence type="ECO:0000313" key="2">
    <source>
        <dbReference type="EMBL" id="CAI2372728.1"/>
    </source>
</evidence>
<dbReference type="InterPro" id="IPR001611">
    <property type="entry name" value="Leu-rich_rpt"/>
</dbReference>
<evidence type="ECO:0000256" key="1">
    <source>
        <dbReference type="ARBA" id="ARBA00022737"/>
    </source>
</evidence>
<dbReference type="Proteomes" id="UP001295684">
    <property type="component" value="Unassembled WGS sequence"/>
</dbReference>
<dbReference type="Gene3D" id="3.80.10.10">
    <property type="entry name" value="Ribonuclease Inhibitor"/>
    <property type="match status" value="2"/>
</dbReference>
<dbReference type="SMART" id="SM00368">
    <property type="entry name" value="LRR_RI"/>
    <property type="match status" value="4"/>
</dbReference>
<evidence type="ECO:0000313" key="3">
    <source>
        <dbReference type="Proteomes" id="UP001295684"/>
    </source>
</evidence>
<keyword evidence="3" id="KW-1185">Reference proteome</keyword>
<comment type="caution">
    <text evidence="2">The sequence shown here is derived from an EMBL/GenBank/DDBJ whole genome shotgun (WGS) entry which is preliminary data.</text>
</comment>
<sequence>MEAKRTGKKTSPKTMYNSGYSLSYFNHLPHNEAKILSMHIENLTKSQKKKVVDEPYIFRFSYLDQSEAIAKRTIEEKKDPSIRLGEGLITKMNRCLESALKSYAILDFSGMSIPVKQLIKHLSKLKSICILDISYNVRLFKKEPRVKYFNRFLRRIFLAKCQKTLKKLSIAKSGMTEELAYNFCRCLPRMKTLQKLDISGNLIGEKAALTLAQYLENDEVLLGLDISANKIGDIGGKAILEALQENPALVDLNLSLNDMTSSMSKSIYQLIKLNKKLKRINFSFNKLENEGLKSILDSLSYNENLKCINLAGNEITSDGFKYLLKFQQSMYGFSLLKLNLYLNEPDKDQKKVLSSKFQDLETKILF</sequence>
<protein>
    <submittedName>
        <fullName evidence="2">Uncharacterized protein</fullName>
    </submittedName>
</protein>
<dbReference type="EMBL" id="CAMPGE010014028">
    <property type="protein sequence ID" value="CAI2372728.1"/>
    <property type="molecule type" value="Genomic_DNA"/>
</dbReference>
<accession>A0AAD2CWL6</accession>
<keyword evidence="1" id="KW-0677">Repeat</keyword>
<organism evidence="2 3">
    <name type="scientific">Euplotes crassus</name>
    <dbReference type="NCBI Taxonomy" id="5936"/>
    <lineage>
        <taxon>Eukaryota</taxon>
        <taxon>Sar</taxon>
        <taxon>Alveolata</taxon>
        <taxon>Ciliophora</taxon>
        <taxon>Intramacronucleata</taxon>
        <taxon>Spirotrichea</taxon>
        <taxon>Hypotrichia</taxon>
        <taxon>Euplotida</taxon>
        <taxon>Euplotidae</taxon>
        <taxon>Moneuplotes</taxon>
    </lineage>
</organism>
<dbReference type="PANTHER" id="PTHR24111:SF0">
    <property type="entry name" value="LEUCINE-RICH REPEAT-CONTAINING PROTEIN"/>
    <property type="match status" value="1"/>
</dbReference>
<dbReference type="Pfam" id="PF13516">
    <property type="entry name" value="LRR_6"/>
    <property type="match status" value="3"/>
</dbReference>
<reference evidence="2" key="1">
    <citation type="submission" date="2023-07" db="EMBL/GenBank/DDBJ databases">
        <authorList>
            <consortium name="AG Swart"/>
            <person name="Singh M."/>
            <person name="Singh A."/>
            <person name="Seah K."/>
            <person name="Emmerich C."/>
        </authorList>
    </citation>
    <scope>NUCLEOTIDE SEQUENCE</scope>
    <source>
        <strain evidence="2">DP1</strain>
    </source>
</reference>
<dbReference type="PANTHER" id="PTHR24111">
    <property type="entry name" value="LEUCINE-RICH REPEAT-CONTAINING PROTEIN 34"/>
    <property type="match status" value="1"/>
</dbReference>
<dbReference type="InterPro" id="IPR052201">
    <property type="entry name" value="LRR-containing_regulator"/>
</dbReference>
<dbReference type="SUPFAM" id="SSF52047">
    <property type="entry name" value="RNI-like"/>
    <property type="match status" value="1"/>
</dbReference>